<sequence>MSVPPIPPRPVEYSARNSIPSKDQPPPVPPLPAELVVSSRSQPSPPPSLPHFDPPLAAPRPHRLDPDLPANMARTLDHHTTAIQHPAPYNAPYRAVSPLPPPQQPPVRYNPGGFSHPSQIPGHRVSVQPPPNQNGWSTWGSANSPAAIPLPVSPHPPHHQGPYQPQFQTPPPQHRASLSPMATMSYNQPPQQPHIHPRSASVHSSYAPPQIPSPPRQIGAPSLTAPLPSVQSLTAALPTVQQPNHDPTLKVNWARDVFMLVDRTQQNSSDDTPPVGPVTIQDPQLLRLSQVAVPLIIQIASSHHPAPLPVHVAEAIYLRATLAASGAYPDHVPHNPRIAFRDFEQAARAGYAQAWFRLGRDYENFNDITHARDCFERGVKLNVESCVYRMGMAYLMGQLGLPAKPESAIPLLYRAATLASVQVPQPAYVYGLLLLGEFSHVTVAPQLFAPFIPPPSSIQQEARLHLERAAFLHFAPAQYKLGHAYEFALSPFPFDALLSVQYYSLASQQGEVEADMALSKWFLCGAEGAFDKDESLAFTFAEKAARKGLPSAEFAMGYYKEVGVGGIKDIDAARMWYQLASDHGNTDATERLAALSQPSPQALSRQEHDNITESKLVRKRTQARQRSERTDGGAPRPSLEDGEQVLDVIRRNSVARHPAHGPGPALGPTLPPVAEQPAASPRINQGSGAGPSQGPQPSRQFANQHRYTLVDPGSGSNTAGSSPPPSRTESPGYARPAGRPPGQRAGSAGPGGIPSMPPQAGPQDMDDGPRPAPARSSAKGPTTFAEMGIQGVKLEEKECIIM</sequence>
<evidence type="ECO:0000313" key="4">
    <source>
        <dbReference type="EMBL" id="KIJ15903.1"/>
    </source>
</evidence>
<dbReference type="Proteomes" id="UP000053647">
    <property type="component" value="Unassembled WGS sequence"/>
</dbReference>
<gene>
    <name evidence="4" type="ORF">PAXINDRAFT_168877</name>
</gene>
<keyword evidence="1" id="KW-0677">Repeat</keyword>
<reference evidence="5" key="2">
    <citation type="submission" date="2015-01" db="EMBL/GenBank/DDBJ databases">
        <title>Evolutionary Origins and Diversification of the Mycorrhizal Mutualists.</title>
        <authorList>
            <consortium name="DOE Joint Genome Institute"/>
            <consortium name="Mycorrhizal Genomics Consortium"/>
            <person name="Kohler A."/>
            <person name="Kuo A."/>
            <person name="Nagy L.G."/>
            <person name="Floudas D."/>
            <person name="Copeland A."/>
            <person name="Barry K.W."/>
            <person name="Cichocki N."/>
            <person name="Veneault-Fourrey C."/>
            <person name="LaButti K."/>
            <person name="Lindquist E.A."/>
            <person name="Lipzen A."/>
            <person name="Lundell T."/>
            <person name="Morin E."/>
            <person name="Murat C."/>
            <person name="Riley R."/>
            <person name="Ohm R."/>
            <person name="Sun H."/>
            <person name="Tunlid A."/>
            <person name="Henrissat B."/>
            <person name="Grigoriev I.V."/>
            <person name="Hibbett D.S."/>
            <person name="Martin F."/>
        </authorList>
    </citation>
    <scope>NUCLEOTIDE SEQUENCE [LARGE SCALE GENOMIC DNA]</scope>
    <source>
        <strain evidence="5">ATCC 200175</strain>
    </source>
</reference>
<dbReference type="InterPro" id="IPR006597">
    <property type="entry name" value="Sel1-like"/>
</dbReference>
<dbReference type="SUPFAM" id="SSF81901">
    <property type="entry name" value="HCP-like"/>
    <property type="match status" value="2"/>
</dbReference>
<dbReference type="SMART" id="SM00671">
    <property type="entry name" value="SEL1"/>
    <property type="match status" value="6"/>
</dbReference>
<feature type="compositionally biased region" description="Low complexity" evidence="3">
    <location>
        <begin position="731"/>
        <end position="747"/>
    </location>
</feature>
<feature type="compositionally biased region" description="Pro residues" evidence="3">
    <location>
        <begin position="23"/>
        <end position="32"/>
    </location>
</feature>
<feature type="compositionally biased region" description="Pro residues" evidence="3">
    <location>
        <begin position="1"/>
        <end position="10"/>
    </location>
</feature>
<dbReference type="AlphaFoldDB" id="A0A0C9TZN4"/>
<proteinExistence type="predicted"/>
<evidence type="ECO:0000313" key="5">
    <source>
        <dbReference type="Proteomes" id="UP000053647"/>
    </source>
</evidence>
<dbReference type="Pfam" id="PF08238">
    <property type="entry name" value="Sel1"/>
    <property type="match status" value="5"/>
</dbReference>
<feature type="region of interest" description="Disordered" evidence="3">
    <location>
        <begin position="655"/>
        <end position="790"/>
    </location>
</feature>
<feature type="region of interest" description="Disordered" evidence="3">
    <location>
        <begin position="1"/>
        <end position="68"/>
    </location>
</feature>
<dbReference type="EMBL" id="KN819335">
    <property type="protein sequence ID" value="KIJ15903.1"/>
    <property type="molecule type" value="Genomic_DNA"/>
</dbReference>
<keyword evidence="5" id="KW-1185">Reference proteome</keyword>
<organism evidence="4 5">
    <name type="scientific">Paxillus involutus ATCC 200175</name>
    <dbReference type="NCBI Taxonomy" id="664439"/>
    <lineage>
        <taxon>Eukaryota</taxon>
        <taxon>Fungi</taxon>
        <taxon>Dikarya</taxon>
        <taxon>Basidiomycota</taxon>
        <taxon>Agaricomycotina</taxon>
        <taxon>Agaricomycetes</taxon>
        <taxon>Agaricomycetidae</taxon>
        <taxon>Boletales</taxon>
        <taxon>Paxilineae</taxon>
        <taxon>Paxillaceae</taxon>
        <taxon>Paxillus</taxon>
    </lineage>
</organism>
<dbReference type="OrthoDB" id="272077at2759"/>
<dbReference type="InterPro" id="IPR019734">
    <property type="entry name" value="TPR_rpt"/>
</dbReference>
<evidence type="ECO:0000256" key="1">
    <source>
        <dbReference type="ARBA" id="ARBA00022737"/>
    </source>
</evidence>
<keyword evidence="2" id="KW-0802">TPR repeat</keyword>
<dbReference type="Gene3D" id="1.25.40.10">
    <property type="entry name" value="Tetratricopeptide repeat domain"/>
    <property type="match status" value="1"/>
</dbReference>
<dbReference type="HOGENOM" id="CLU_009491_1_0_1"/>
<feature type="compositionally biased region" description="Polar residues" evidence="3">
    <location>
        <begin position="180"/>
        <end position="189"/>
    </location>
</feature>
<dbReference type="InterPro" id="IPR051726">
    <property type="entry name" value="Chitin_Synth_Reg"/>
</dbReference>
<feature type="region of interest" description="Disordered" evidence="3">
    <location>
        <begin position="129"/>
        <end position="219"/>
    </location>
</feature>
<feature type="repeat" description="TPR" evidence="2">
    <location>
        <begin position="352"/>
        <end position="385"/>
    </location>
</feature>
<feature type="region of interest" description="Disordered" evidence="3">
    <location>
        <begin position="594"/>
        <end position="642"/>
    </location>
</feature>
<feature type="compositionally biased region" description="Polar residues" evidence="3">
    <location>
        <begin position="133"/>
        <end position="144"/>
    </location>
</feature>
<dbReference type="PANTHER" id="PTHR46430">
    <property type="entry name" value="PROTEIN SKT5-RELATED"/>
    <property type="match status" value="1"/>
</dbReference>
<evidence type="ECO:0000256" key="3">
    <source>
        <dbReference type="SAM" id="MobiDB-lite"/>
    </source>
</evidence>
<reference evidence="4 5" key="1">
    <citation type="submission" date="2014-06" db="EMBL/GenBank/DDBJ databases">
        <authorList>
            <consortium name="DOE Joint Genome Institute"/>
            <person name="Kuo A."/>
            <person name="Kohler A."/>
            <person name="Nagy L.G."/>
            <person name="Floudas D."/>
            <person name="Copeland A."/>
            <person name="Barry K.W."/>
            <person name="Cichocki N."/>
            <person name="Veneault-Fourrey C."/>
            <person name="LaButti K."/>
            <person name="Lindquist E.A."/>
            <person name="Lipzen A."/>
            <person name="Lundell T."/>
            <person name="Morin E."/>
            <person name="Murat C."/>
            <person name="Sun H."/>
            <person name="Tunlid A."/>
            <person name="Henrissat B."/>
            <person name="Grigoriev I.V."/>
            <person name="Hibbett D.S."/>
            <person name="Martin F."/>
            <person name="Nordberg H.P."/>
            <person name="Cantor M.N."/>
            <person name="Hua S.X."/>
        </authorList>
    </citation>
    <scope>NUCLEOTIDE SEQUENCE [LARGE SCALE GENOMIC DNA]</scope>
    <source>
        <strain evidence="4 5">ATCC 200175</strain>
    </source>
</reference>
<dbReference type="InterPro" id="IPR011990">
    <property type="entry name" value="TPR-like_helical_dom_sf"/>
</dbReference>
<name>A0A0C9TZN4_PAXIN</name>
<feature type="region of interest" description="Disordered" evidence="3">
    <location>
        <begin position="90"/>
        <end position="114"/>
    </location>
</feature>
<evidence type="ECO:0000256" key="2">
    <source>
        <dbReference type="PROSITE-ProRule" id="PRU00339"/>
    </source>
</evidence>
<evidence type="ECO:0008006" key="6">
    <source>
        <dbReference type="Google" id="ProtNLM"/>
    </source>
</evidence>
<feature type="compositionally biased region" description="Pro residues" evidence="3">
    <location>
        <begin position="43"/>
        <end position="58"/>
    </location>
</feature>
<feature type="compositionally biased region" description="Basic and acidic residues" evidence="3">
    <location>
        <begin position="605"/>
        <end position="616"/>
    </location>
</feature>
<protein>
    <recommendedName>
        <fullName evidence="6">Chitin synthase regulator 3</fullName>
    </recommendedName>
</protein>
<dbReference type="PANTHER" id="PTHR46430:SF2">
    <property type="entry name" value="CHITIN SYNTHASE REGULATORY FACTOR 4"/>
    <property type="match status" value="1"/>
</dbReference>
<accession>A0A0C9TZN4</accession>
<dbReference type="PROSITE" id="PS50005">
    <property type="entry name" value="TPR"/>
    <property type="match status" value="1"/>
</dbReference>